<dbReference type="NCBIfam" id="TIGR00229">
    <property type="entry name" value="sensory_box"/>
    <property type="match status" value="1"/>
</dbReference>
<gene>
    <name evidence="25" type="ORF">LZ24_02832</name>
</gene>
<dbReference type="PANTHER" id="PTHR45339">
    <property type="entry name" value="HYBRID SIGNAL TRANSDUCTION HISTIDINE KINASE J"/>
    <property type="match status" value="1"/>
</dbReference>
<keyword evidence="18" id="KW-0175">Coiled coil</keyword>
<feature type="domain" description="Histidine kinase" evidence="21">
    <location>
        <begin position="647"/>
        <end position="868"/>
    </location>
</feature>
<dbReference type="Gene3D" id="3.30.450.40">
    <property type="match status" value="1"/>
</dbReference>
<dbReference type="InterPro" id="IPR035965">
    <property type="entry name" value="PAS-like_dom_sf"/>
</dbReference>
<dbReference type="InterPro" id="IPR003661">
    <property type="entry name" value="HisK_dim/P_dom"/>
</dbReference>
<dbReference type="CDD" id="cd00082">
    <property type="entry name" value="HisKA"/>
    <property type="match status" value="1"/>
</dbReference>
<dbReference type="CDD" id="cd16922">
    <property type="entry name" value="HATPase_EvgS-ArcB-TorS-like"/>
    <property type="match status" value="1"/>
</dbReference>
<dbReference type="Pfam" id="PF01627">
    <property type="entry name" value="Hpt"/>
    <property type="match status" value="1"/>
</dbReference>
<dbReference type="PROSITE" id="PS50109">
    <property type="entry name" value="HIS_KIN"/>
    <property type="match status" value="1"/>
</dbReference>
<dbReference type="Pfam" id="PF00512">
    <property type="entry name" value="HisKA"/>
    <property type="match status" value="1"/>
</dbReference>
<keyword evidence="4" id="KW-1003">Cell membrane</keyword>
<evidence type="ECO:0000256" key="18">
    <source>
        <dbReference type="SAM" id="Coils"/>
    </source>
</evidence>
<evidence type="ECO:0000256" key="5">
    <source>
        <dbReference type="ARBA" id="ARBA00022553"/>
    </source>
</evidence>
<keyword evidence="11 19" id="KW-1133">Transmembrane helix</keyword>
<dbReference type="Gene3D" id="3.40.190.10">
    <property type="entry name" value="Periplasmic binding protein-like II"/>
    <property type="match status" value="2"/>
</dbReference>
<evidence type="ECO:0000313" key="26">
    <source>
        <dbReference type="Proteomes" id="UP000318307"/>
    </source>
</evidence>
<keyword evidence="5 17" id="KW-0597">Phosphoprotein</keyword>
<dbReference type="SUPFAM" id="SSF47226">
    <property type="entry name" value="Histidine-containing phosphotransfer domain, HPT domain"/>
    <property type="match status" value="1"/>
</dbReference>
<feature type="transmembrane region" description="Helical" evidence="19">
    <location>
        <begin position="275"/>
        <end position="294"/>
    </location>
</feature>
<evidence type="ECO:0000256" key="13">
    <source>
        <dbReference type="ARBA" id="ARBA00023136"/>
    </source>
</evidence>
<keyword evidence="10" id="KW-0067">ATP-binding</keyword>
<dbReference type="GO" id="GO:0005886">
    <property type="term" value="C:plasma membrane"/>
    <property type="evidence" value="ECO:0007669"/>
    <property type="project" value="UniProtKB-SubCell"/>
</dbReference>
<dbReference type="InterPro" id="IPR000014">
    <property type="entry name" value="PAS"/>
</dbReference>
<dbReference type="SMART" id="SM00448">
    <property type="entry name" value="REC"/>
    <property type="match status" value="2"/>
</dbReference>
<dbReference type="InterPro" id="IPR036641">
    <property type="entry name" value="HPT_dom_sf"/>
</dbReference>
<dbReference type="EMBL" id="VLLC01000028">
    <property type="protein sequence ID" value="TWI66933.1"/>
    <property type="molecule type" value="Genomic_DNA"/>
</dbReference>
<dbReference type="Gene3D" id="3.30.565.10">
    <property type="entry name" value="Histidine kinase-like ATPase, C-terminal domain"/>
    <property type="match status" value="1"/>
</dbReference>
<evidence type="ECO:0000259" key="21">
    <source>
        <dbReference type="PROSITE" id="PS50109"/>
    </source>
</evidence>
<dbReference type="InterPro" id="IPR029016">
    <property type="entry name" value="GAF-like_dom_sf"/>
</dbReference>
<evidence type="ECO:0000313" key="25">
    <source>
        <dbReference type="EMBL" id="TWI66933.1"/>
    </source>
</evidence>
<evidence type="ECO:0000259" key="23">
    <source>
        <dbReference type="PROSITE" id="PS50112"/>
    </source>
</evidence>
<dbReference type="PROSITE" id="PS50894">
    <property type="entry name" value="HPT"/>
    <property type="match status" value="1"/>
</dbReference>
<dbReference type="InterPro" id="IPR036097">
    <property type="entry name" value="HisK_dim/P_sf"/>
</dbReference>
<dbReference type="GO" id="GO:0005524">
    <property type="term" value="F:ATP binding"/>
    <property type="evidence" value="ECO:0007669"/>
    <property type="project" value="UniProtKB-KW"/>
</dbReference>
<dbReference type="InterPro" id="IPR001789">
    <property type="entry name" value="Sig_transdc_resp-reg_receiver"/>
</dbReference>
<dbReference type="Gene3D" id="3.40.50.2300">
    <property type="match status" value="2"/>
</dbReference>
<dbReference type="RefSeq" id="WP_144686165.1">
    <property type="nucleotide sequence ID" value="NZ_VLLC01000028.1"/>
</dbReference>
<feature type="modified residue" description="Phosphohistidine" evidence="16">
    <location>
        <position position="1235"/>
    </location>
</feature>
<dbReference type="InterPro" id="IPR008207">
    <property type="entry name" value="Sig_transdc_His_kin_Hpt_dom"/>
</dbReference>
<dbReference type="InterPro" id="IPR001638">
    <property type="entry name" value="Solute-binding_3/MltF_N"/>
</dbReference>
<evidence type="ECO:0000256" key="14">
    <source>
        <dbReference type="ARBA" id="ARBA00064003"/>
    </source>
</evidence>
<dbReference type="FunFam" id="3.30.565.10:FF:000010">
    <property type="entry name" value="Sensor histidine kinase RcsC"/>
    <property type="match status" value="1"/>
</dbReference>
<feature type="domain" description="Response regulatory" evidence="22">
    <location>
        <begin position="1034"/>
        <end position="1154"/>
    </location>
</feature>
<dbReference type="CDD" id="cd00130">
    <property type="entry name" value="PAS"/>
    <property type="match status" value="1"/>
</dbReference>
<reference evidence="25 26" key="1">
    <citation type="submission" date="2019-07" db="EMBL/GenBank/DDBJ databases">
        <title>Genome sequencing of 100 strains of the haloalkaliphilic chemolithoautotrophic sulfur-oxidizing bacterium Thioalkalivibrio.</title>
        <authorList>
            <person name="Muyzer G."/>
        </authorList>
    </citation>
    <scope>NUCLEOTIDE SEQUENCE [LARGE SCALE GENOMIC DNA]</scope>
    <source>
        <strain evidence="25 26">ASO4-4</strain>
    </source>
</reference>
<dbReference type="InterPro" id="IPR005467">
    <property type="entry name" value="His_kinase_dom"/>
</dbReference>
<proteinExistence type="predicted"/>
<feature type="modified residue" description="4-aspartylphosphate" evidence="17">
    <location>
        <position position="1083"/>
    </location>
</feature>
<dbReference type="Gene3D" id="1.20.120.160">
    <property type="entry name" value="HPT domain"/>
    <property type="match status" value="1"/>
</dbReference>
<dbReference type="OrthoDB" id="5468627at2"/>
<dbReference type="SUPFAM" id="SSF55874">
    <property type="entry name" value="ATPase domain of HSP90 chaperone/DNA topoisomerase II/histidine kinase"/>
    <property type="match status" value="1"/>
</dbReference>
<dbReference type="SMART" id="SM00062">
    <property type="entry name" value="PBPb"/>
    <property type="match status" value="1"/>
</dbReference>
<feature type="modified residue" description="4-aspartylphosphate" evidence="17">
    <location>
        <position position="941"/>
    </location>
</feature>
<keyword evidence="26" id="KW-1185">Reference proteome</keyword>
<keyword evidence="12" id="KW-0902">Two-component regulatory system</keyword>
<evidence type="ECO:0000256" key="8">
    <source>
        <dbReference type="ARBA" id="ARBA00022741"/>
    </source>
</evidence>
<dbReference type="InterPro" id="IPR004358">
    <property type="entry name" value="Sig_transdc_His_kin-like_C"/>
</dbReference>
<dbReference type="Pfam" id="PF00072">
    <property type="entry name" value="Response_reg"/>
    <property type="match status" value="2"/>
</dbReference>
<evidence type="ECO:0000256" key="2">
    <source>
        <dbReference type="ARBA" id="ARBA00004651"/>
    </source>
</evidence>
<dbReference type="SMART" id="SM00388">
    <property type="entry name" value="HisKA"/>
    <property type="match status" value="1"/>
</dbReference>
<dbReference type="PROSITE" id="PS50110">
    <property type="entry name" value="RESPONSE_REGULATORY"/>
    <property type="match status" value="2"/>
</dbReference>
<dbReference type="PRINTS" id="PR00344">
    <property type="entry name" value="BCTRLSENSOR"/>
</dbReference>
<dbReference type="InterPro" id="IPR003018">
    <property type="entry name" value="GAF"/>
</dbReference>
<dbReference type="InterPro" id="IPR013656">
    <property type="entry name" value="PAS_4"/>
</dbReference>
<dbReference type="Gene3D" id="1.10.287.130">
    <property type="match status" value="1"/>
</dbReference>
<comment type="subunit">
    <text evidence="14">At low DSF concentrations, interacts with RpfF.</text>
</comment>
<dbReference type="SMART" id="SM00387">
    <property type="entry name" value="HATPase_c"/>
    <property type="match status" value="1"/>
</dbReference>
<accession>A0A562RDF5</accession>
<dbReference type="PANTHER" id="PTHR45339:SF1">
    <property type="entry name" value="HYBRID SIGNAL TRANSDUCTION HISTIDINE KINASE J"/>
    <property type="match status" value="1"/>
</dbReference>
<dbReference type="InterPro" id="IPR036890">
    <property type="entry name" value="HATPase_C_sf"/>
</dbReference>
<keyword evidence="6" id="KW-0808">Transferase</keyword>
<evidence type="ECO:0000256" key="1">
    <source>
        <dbReference type="ARBA" id="ARBA00000085"/>
    </source>
</evidence>
<evidence type="ECO:0000256" key="12">
    <source>
        <dbReference type="ARBA" id="ARBA00023012"/>
    </source>
</evidence>
<comment type="catalytic activity">
    <reaction evidence="1">
        <text>ATP + protein L-histidine = ADP + protein N-phospho-L-histidine.</text>
        <dbReference type="EC" id="2.7.13.3"/>
    </reaction>
</comment>
<evidence type="ECO:0000256" key="19">
    <source>
        <dbReference type="SAM" id="Phobius"/>
    </source>
</evidence>
<protein>
    <recommendedName>
        <fullName evidence="15">Sensory/regulatory protein RpfC</fullName>
        <ecNumber evidence="3">2.7.13.3</ecNumber>
    </recommendedName>
</protein>
<dbReference type="GO" id="GO:0000155">
    <property type="term" value="F:phosphorelay sensor kinase activity"/>
    <property type="evidence" value="ECO:0007669"/>
    <property type="project" value="InterPro"/>
</dbReference>
<sequence length="1299" mass="146409">MKDILKLTGRLLTLLAFLFPLAVQAQVALLPEEQAYLDSLGEITMCIDNDWEPYEMLDGDGNFIGIAADLIEIVSERLNIPFVIIPTEDWAETLEVSRQGGCMLIPFLNQTPAREEWLTFTEPLFSNPNVFITRNEHDYISDPSELVDRTVVLPHGTSMEQFLRDDYPNLNIITVETENECYRMVSEGKADMTLRSLTMAAYTIRKDGWFNLKIAGQPPQDHYMNRLRMGVLKEMPELRDILSKAIVTITPRERDRIVNEHVNIVVETPVNYGHLFRVMAVFSLLFILSLVWAWQIKIRNRKLLELSELLKEDIAARERAEAELLKQSEELRQSERTHRIIFENSPLGMFYLDTSGSIIKCNDQFIDIMGSSREKLIGLDTTKGLPAPILEATQKVLNGEQVIYEDHYTSKTGNKRSYLRLIYNPVNPGTSPTEAIATVEDITERRQLEEEIRFKNELQKLVAEISAEFINTTASNINNKINTMLQRYGEFLDVDRTFVFKFSEDGEYMSNTHEWCAPGIESANAAMQNFPLAELPVNYEIFHQRKIFYVQEVEQLPDGPEKRLLSSQNVKSVLCIPIFSNNQILGLFGFDTVKRRCVLDQEQTKMLEVMGNILGDALLKNRFEEELTQAKEKAETATRTKSEFLANMSHEIRTPMNGVIGMAGLLMDTPLDEIQHRYVRTIQSSGKALLDLINDILDFSKIEAGKLTLETIEFDLQNLMDDFMDSMALKASEKKLEFISFIEPDVPRHLLGDPGRLRQILVNLTGNALKFTEKGEVLVHVMLEKAENNEARLCFRIKDTGMGIPEGKKGLLFAAFNQADASISRRFGGTGLGLAICNQLAGMMQGETGVESREGKGSTFWFTARFGLLPDKEEKRSDIPESLRGLPLLVVDDNASSRKYLSKKLIAMGFHVETAENGSKALALLDAFHTRNTPFTLAFIDKKMPETDGMVLGRKIKEDPRFQNLFLVLLIPLEHISATLDRESGFTAFINKPLRHMDLLHVLRSLLSDEKPHPFQPVSGRPECSDALPCYSGRILLAEDNRTNQEVALGLLQKFGLGADIADTGRKALHAFENNSYDLIFMDIMMPDMDGFKATENIRNLEAERLPLKKVPIIAMTAAAMQQDRERCIHAGMDDFISKPVELMDLARLLQKWLPLNRQTASITANDSQELASVASVAEDPLVFDYGAFLKRFMNDKTIVDKVLCICMESLPQRMADLKAALQTNDLPNVHLLTHTLKGKTANIHAASFSSLAGQMEENAVSGNLDAVKDQMPDLEHAFEKLKKAVALSAGHVSCSGES</sequence>
<feature type="domain" description="PAS" evidence="23">
    <location>
        <begin position="334"/>
        <end position="378"/>
    </location>
</feature>
<dbReference type="SMART" id="SM00091">
    <property type="entry name" value="PAS"/>
    <property type="match status" value="1"/>
</dbReference>
<feature type="signal peptide" evidence="20">
    <location>
        <begin position="1"/>
        <end position="25"/>
    </location>
</feature>
<evidence type="ECO:0000256" key="17">
    <source>
        <dbReference type="PROSITE-ProRule" id="PRU00169"/>
    </source>
</evidence>
<feature type="coiled-coil region" evidence="18">
    <location>
        <begin position="303"/>
        <end position="337"/>
    </location>
</feature>
<dbReference type="Gene3D" id="3.30.450.20">
    <property type="entry name" value="PAS domain"/>
    <property type="match status" value="1"/>
</dbReference>
<evidence type="ECO:0000256" key="10">
    <source>
        <dbReference type="ARBA" id="ARBA00022840"/>
    </source>
</evidence>
<dbReference type="PROSITE" id="PS50112">
    <property type="entry name" value="PAS"/>
    <property type="match status" value="1"/>
</dbReference>
<keyword evidence="20" id="KW-0732">Signal</keyword>
<comment type="subcellular location">
    <subcellularLocation>
        <location evidence="2">Cell membrane</location>
        <topology evidence="2">Multi-pass membrane protein</topology>
    </subcellularLocation>
</comment>
<evidence type="ECO:0000256" key="4">
    <source>
        <dbReference type="ARBA" id="ARBA00022475"/>
    </source>
</evidence>
<dbReference type="InterPro" id="IPR011006">
    <property type="entry name" value="CheY-like_superfamily"/>
</dbReference>
<organism evidence="25 26">
    <name type="scientific">Desulfobotulus alkaliphilus</name>
    <dbReference type="NCBI Taxonomy" id="622671"/>
    <lineage>
        <taxon>Bacteria</taxon>
        <taxon>Pseudomonadati</taxon>
        <taxon>Thermodesulfobacteriota</taxon>
        <taxon>Desulfobacteria</taxon>
        <taxon>Desulfobacterales</taxon>
        <taxon>Desulfobacteraceae</taxon>
        <taxon>Desulfobotulus</taxon>
    </lineage>
</organism>
<dbReference type="FunFam" id="1.10.287.130:FF:000002">
    <property type="entry name" value="Two-component osmosensing histidine kinase"/>
    <property type="match status" value="1"/>
</dbReference>
<evidence type="ECO:0000256" key="20">
    <source>
        <dbReference type="SAM" id="SignalP"/>
    </source>
</evidence>
<evidence type="ECO:0000259" key="24">
    <source>
        <dbReference type="PROSITE" id="PS50894"/>
    </source>
</evidence>
<name>A0A562RDF5_9BACT</name>
<evidence type="ECO:0000256" key="9">
    <source>
        <dbReference type="ARBA" id="ARBA00022777"/>
    </source>
</evidence>
<keyword evidence="7 19" id="KW-0812">Transmembrane</keyword>
<keyword evidence="8" id="KW-0547">Nucleotide-binding</keyword>
<evidence type="ECO:0000259" key="22">
    <source>
        <dbReference type="PROSITE" id="PS50110"/>
    </source>
</evidence>
<dbReference type="SUPFAM" id="SSF55781">
    <property type="entry name" value="GAF domain-like"/>
    <property type="match status" value="1"/>
</dbReference>
<dbReference type="SUPFAM" id="SSF53850">
    <property type="entry name" value="Periplasmic binding protein-like II"/>
    <property type="match status" value="1"/>
</dbReference>
<dbReference type="Pfam" id="PF01590">
    <property type="entry name" value="GAF"/>
    <property type="match status" value="1"/>
</dbReference>
<dbReference type="CDD" id="cd17546">
    <property type="entry name" value="REC_hyHK_CKI1_RcsC-like"/>
    <property type="match status" value="1"/>
</dbReference>
<feature type="domain" description="Response regulatory" evidence="22">
    <location>
        <begin position="887"/>
        <end position="1007"/>
    </location>
</feature>
<evidence type="ECO:0000256" key="6">
    <source>
        <dbReference type="ARBA" id="ARBA00022679"/>
    </source>
</evidence>
<dbReference type="Pfam" id="PF00497">
    <property type="entry name" value="SBP_bac_3"/>
    <property type="match status" value="1"/>
</dbReference>
<comment type="caution">
    <text evidence="25">The sequence shown here is derived from an EMBL/GenBank/DDBJ whole genome shotgun (WGS) entry which is preliminary data.</text>
</comment>
<feature type="chain" id="PRO_5022226004" description="Sensory/regulatory protein RpfC" evidence="20">
    <location>
        <begin position="26"/>
        <end position="1299"/>
    </location>
</feature>
<keyword evidence="9" id="KW-0418">Kinase</keyword>
<evidence type="ECO:0000256" key="3">
    <source>
        <dbReference type="ARBA" id="ARBA00012438"/>
    </source>
</evidence>
<evidence type="ECO:0000256" key="16">
    <source>
        <dbReference type="PROSITE-ProRule" id="PRU00110"/>
    </source>
</evidence>
<dbReference type="SUPFAM" id="SSF55785">
    <property type="entry name" value="PYP-like sensor domain (PAS domain)"/>
    <property type="match status" value="1"/>
</dbReference>
<dbReference type="EC" id="2.7.13.3" evidence="3"/>
<evidence type="ECO:0000256" key="7">
    <source>
        <dbReference type="ARBA" id="ARBA00022692"/>
    </source>
</evidence>
<dbReference type="CDD" id="cd13708">
    <property type="entry name" value="PBP2_BvgS_like_1"/>
    <property type="match status" value="1"/>
</dbReference>
<dbReference type="InterPro" id="IPR003594">
    <property type="entry name" value="HATPase_dom"/>
</dbReference>
<evidence type="ECO:0000256" key="15">
    <source>
        <dbReference type="ARBA" id="ARBA00068150"/>
    </source>
</evidence>
<dbReference type="Pfam" id="PF08448">
    <property type="entry name" value="PAS_4"/>
    <property type="match status" value="1"/>
</dbReference>
<dbReference type="SUPFAM" id="SSF47384">
    <property type="entry name" value="Homodimeric domain of signal transducing histidine kinase"/>
    <property type="match status" value="1"/>
</dbReference>
<dbReference type="Proteomes" id="UP000318307">
    <property type="component" value="Unassembled WGS sequence"/>
</dbReference>
<dbReference type="SMART" id="SM00065">
    <property type="entry name" value="GAF"/>
    <property type="match status" value="1"/>
</dbReference>
<keyword evidence="13 19" id="KW-0472">Membrane</keyword>
<evidence type="ECO:0000256" key="11">
    <source>
        <dbReference type="ARBA" id="ARBA00022989"/>
    </source>
</evidence>
<dbReference type="Pfam" id="PF02518">
    <property type="entry name" value="HATPase_c"/>
    <property type="match status" value="1"/>
</dbReference>
<feature type="domain" description="HPt" evidence="24">
    <location>
        <begin position="1196"/>
        <end position="1289"/>
    </location>
</feature>
<dbReference type="SUPFAM" id="SSF52172">
    <property type="entry name" value="CheY-like"/>
    <property type="match status" value="2"/>
</dbReference>